<keyword evidence="2" id="KW-0067">ATP-binding</keyword>
<evidence type="ECO:0000256" key="2">
    <source>
        <dbReference type="ARBA" id="ARBA00022840"/>
    </source>
</evidence>
<reference evidence="4 5" key="1">
    <citation type="submission" date="2020-08" db="EMBL/GenBank/DDBJ databases">
        <title>Genomic Encyclopedia of Type Strains, Phase IV (KMG-IV): sequencing the most valuable type-strain genomes for metagenomic binning, comparative biology and taxonomic classification.</title>
        <authorList>
            <person name="Goeker M."/>
        </authorList>
    </citation>
    <scope>NUCLEOTIDE SEQUENCE [LARGE SCALE GENOMIC DNA]</scope>
    <source>
        <strain evidence="4 5">DSM 105481</strain>
    </source>
</reference>
<dbReference type="InterPro" id="IPR045735">
    <property type="entry name" value="Spore_III_AA_AAA+_ATPase"/>
</dbReference>
<dbReference type="InterPro" id="IPR027417">
    <property type="entry name" value="P-loop_NTPase"/>
</dbReference>
<dbReference type="EMBL" id="JACJHX010000007">
    <property type="protein sequence ID" value="MBA9027394.1"/>
    <property type="molecule type" value="Genomic_DNA"/>
</dbReference>
<evidence type="ECO:0000259" key="3">
    <source>
        <dbReference type="SMART" id="SM00382"/>
    </source>
</evidence>
<evidence type="ECO:0000256" key="1">
    <source>
        <dbReference type="ARBA" id="ARBA00022741"/>
    </source>
</evidence>
<dbReference type="InterPro" id="IPR003593">
    <property type="entry name" value="AAA+_ATPase"/>
</dbReference>
<dbReference type="Pfam" id="PF19568">
    <property type="entry name" value="Spore_III_AA"/>
    <property type="match status" value="1"/>
</dbReference>
<dbReference type="Gene3D" id="3.40.50.300">
    <property type="entry name" value="P-loop containing nucleotide triphosphate hydrolases"/>
    <property type="match status" value="1"/>
</dbReference>
<name>A0ABR6CQT2_9BACI</name>
<dbReference type="RefSeq" id="WP_028391744.1">
    <property type="nucleotide sequence ID" value="NZ_JACJHX010000007.1"/>
</dbReference>
<organism evidence="4 5">
    <name type="scientific">Peribacillus huizhouensis</name>
    <dbReference type="NCBI Taxonomy" id="1501239"/>
    <lineage>
        <taxon>Bacteria</taxon>
        <taxon>Bacillati</taxon>
        <taxon>Bacillota</taxon>
        <taxon>Bacilli</taxon>
        <taxon>Bacillales</taxon>
        <taxon>Bacillaceae</taxon>
        <taxon>Peribacillus</taxon>
    </lineage>
</organism>
<dbReference type="NCBIfam" id="TIGR02858">
    <property type="entry name" value="spore_III_AA"/>
    <property type="match status" value="1"/>
</dbReference>
<dbReference type="SMART" id="SM00382">
    <property type="entry name" value="AAA"/>
    <property type="match status" value="1"/>
</dbReference>
<evidence type="ECO:0000313" key="5">
    <source>
        <dbReference type="Proteomes" id="UP000626697"/>
    </source>
</evidence>
<dbReference type="Proteomes" id="UP000626697">
    <property type="component" value="Unassembled WGS sequence"/>
</dbReference>
<evidence type="ECO:0000313" key="4">
    <source>
        <dbReference type="EMBL" id="MBA9027394.1"/>
    </source>
</evidence>
<comment type="caution">
    <text evidence="4">The sequence shown here is derived from an EMBL/GenBank/DDBJ whole genome shotgun (WGS) entry which is preliminary data.</text>
</comment>
<dbReference type="PANTHER" id="PTHR20953">
    <property type="entry name" value="KINASE-RELATED"/>
    <property type="match status" value="1"/>
</dbReference>
<dbReference type="InterPro" id="IPR014217">
    <property type="entry name" value="Spore_III_AA"/>
</dbReference>
<dbReference type="PANTHER" id="PTHR20953:SF3">
    <property type="entry name" value="P-LOOP CONTAINING NUCLEOSIDE TRIPHOSPHATE HYDROLASES SUPERFAMILY PROTEIN"/>
    <property type="match status" value="1"/>
</dbReference>
<accession>A0ABR6CQT2</accession>
<feature type="domain" description="AAA+ ATPase" evidence="3">
    <location>
        <begin position="135"/>
        <end position="279"/>
    </location>
</feature>
<sequence length="309" mass="34629">METVFTLLPKKLEEQFRKIPLSLVNKVEELRVRIGRPLEVIIEGRPTFLPYLVHDEDAKQLLHHISKYSLYALEEELKRGYITVSGGHRIGLAGKVVLENGEVKAIRDVSSFNIRIARQKIGTAEKLIPSLYTGEWHHTIIIGAPQTGKTTLLRDIARIISTGCEKRNILPKKVGIVDERSEIAGSVRGVPQLDFGPRVDVLDGCPKVEGMMMLIRSMSPDVLIVDEIGRREDMAAVLEAANAGIKLVITAHGRTLSDLTKRPYMVQILNQHIFERFIELNRHDKSGFGYTVLDETGNPVTELEVAKND</sequence>
<dbReference type="SUPFAM" id="SSF52540">
    <property type="entry name" value="P-loop containing nucleoside triphosphate hydrolases"/>
    <property type="match status" value="1"/>
</dbReference>
<proteinExistence type="predicted"/>
<gene>
    <name evidence="4" type="ORF">HNP81_002684</name>
</gene>
<keyword evidence="1" id="KW-0547">Nucleotide-binding</keyword>
<protein>
    <submittedName>
        <fullName evidence="4">Stage III sporulation protein AA</fullName>
    </submittedName>
</protein>
<keyword evidence="5" id="KW-1185">Reference proteome</keyword>